<comment type="subunit">
    <text evidence="7">Interacts with G-actin; ADP-actin form.</text>
</comment>
<gene>
    <name evidence="10" type="primary">TWF1</name>
    <name evidence="10" type="ORF">HK100_007660</name>
</gene>
<keyword evidence="8" id="KW-0732">Signal</keyword>
<feature type="domain" description="ADF-H" evidence="9">
    <location>
        <begin position="197"/>
        <end position="316"/>
    </location>
</feature>
<organism evidence="10 11">
    <name type="scientific">Physocladia obscura</name>
    <dbReference type="NCBI Taxonomy" id="109957"/>
    <lineage>
        <taxon>Eukaryota</taxon>
        <taxon>Fungi</taxon>
        <taxon>Fungi incertae sedis</taxon>
        <taxon>Chytridiomycota</taxon>
        <taxon>Chytridiomycota incertae sedis</taxon>
        <taxon>Chytridiomycetes</taxon>
        <taxon>Chytridiales</taxon>
        <taxon>Chytriomycetaceae</taxon>
        <taxon>Physocladia</taxon>
    </lineage>
</organism>
<dbReference type="EMBL" id="JADGJH010003626">
    <property type="protein sequence ID" value="KAJ3089766.1"/>
    <property type="molecule type" value="Genomic_DNA"/>
</dbReference>
<keyword evidence="11" id="KW-1185">Reference proteome</keyword>
<evidence type="ECO:0000256" key="1">
    <source>
        <dbReference type="ARBA" id="ARBA00004245"/>
    </source>
</evidence>
<comment type="subcellular location">
    <subcellularLocation>
        <location evidence="1">Cytoplasm</location>
        <location evidence="1">Cytoskeleton</location>
    </subcellularLocation>
</comment>
<dbReference type="Pfam" id="PF00241">
    <property type="entry name" value="Cofilin_ADF"/>
    <property type="match status" value="2"/>
</dbReference>
<evidence type="ECO:0000313" key="10">
    <source>
        <dbReference type="EMBL" id="KAJ3089766.1"/>
    </source>
</evidence>
<feature type="domain" description="ADF-H" evidence="9">
    <location>
        <begin position="6"/>
        <end position="148"/>
    </location>
</feature>
<evidence type="ECO:0000256" key="2">
    <source>
        <dbReference type="ARBA" id="ARBA00009557"/>
    </source>
</evidence>
<evidence type="ECO:0000256" key="5">
    <source>
        <dbReference type="ARBA" id="ARBA00023203"/>
    </source>
</evidence>
<dbReference type="GO" id="GO:0003785">
    <property type="term" value="F:actin monomer binding"/>
    <property type="evidence" value="ECO:0007669"/>
    <property type="project" value="TreeGrafter"/>
</dbReference>
<dbReference type="Gene3D" id="3.40.20.10">
    <property type="entry name" value="Severin"/>
    <property type="match status" value="2"/>
</dbReference>
<dbReference type="SMART" id="SM00102">
    <property type="entry name" value="ADF"/>
    <property type="match status" value="2"/>
</dbReference>
<dbReference type="InterPro" id="IPR028458">
    <property type="entry name" value="Twinfilin"/>
</dbReference>
<feature type="non-terminal residue" evidence="10">
    <location>
        <position position="1"/>
    </location>
</feature>
<dbReference type="GO" id="GO:0051015">
    <property type="term" value="F:actin filament binding"/>
    <property type="evidence" value="ECO:0007669"/>
    <property type="project" value="TreeGrafter"/>
</dbReference>
<feature type="chain" id="PRO_5042250261" evidence="8">
    <location>
        <begin position="19"/>
        <end position="316"/>
    </location>
</feature>
<evidence type="ECO:0000256" key="6">
    <source>
        <dbReference type="ARBA" id="ARBA00023212"/>
    </source>
</evidence>
<comment type="caution">
    <text evidence="10">The sequence shown here is derived from an EMBL/GenBank/DDBJ whole genome shotgun (WGS) entry which is preliminary data.</text>
</comment>
<evidence type="ECO:0000256" key="3">
    <source>
        <dbReference type="ARBA" id="ARBA00022490"/>
    </source>
</evidence>
<evidence type="ECO:0000256" key="8">
    <source>
        <dbReference type="SAM" id="SignalP"/>
    </source>
</evidence>
<name>A0AAD5SRG4_9FUNG</name>
<reference evidence="10" key="1">
    <citation type="submission" date="2020-05" db="EMBL/GenBank/DDBJ databases">
        <title>Phylogenomic resolution of chytrid fungi.</title>
        <authorList>
            <person name="Stajich J.E."/>
            <person name="Amses K."/>
            <person name="Simmons R."/>
            <person name="Seto K."/>
            <person name="Myers J."/>
            <person name="Bonds A."/>
            <person name="Quandt C.A."/>
            <person name="Barry K."/>
            <person name="Liu P."/>
            <person name="Grigoriev I."/>
            <person name="Longcore J.E."/>
            <person name="James T.Y."/>
        </authorList>
    </citation>
    <scope>NUCLEOTIDE SEQUENCE</scope>
    <source>
        <strain evidence="10">JEL0513</strain>
    </source>
</reference>
<dbReference type="GO" id="GO:0051016">
    <property type="term" value="P:barbed-end actin filament capping"/>
    <property type="evidence" value="ECO:0007669"/>
    <property type="project" value="TreeGrafter"/>
</dbReference>
<evidence type="ECO:0000259" key="9">
    <source>
        <dbReference type="PROSITE" id="PS51263"/>
    </source>
</evidence>
<dbReference type="GO" id="GO:0030042">
    <property type="term" value="P:actin filament depolymerization"/>
    <property type="evidence" value="ECO:0007669"/>
    <property type="project" value="TreeGrafter"/>
</dbReference>
<dbReference type="InterPro" id="IPR002108">
    <property type="entry name" value="ADF-H"/>
</dbReference>
<dbReference type="GO" id="GO:0005884">
    <property type="term" value="C:actin filament"/>
    <property type="evidence" value="ECO:0007669"/>
    <property type="project" value="TreeGrafter"/>
</dbReference>
<comment type="similarity">
    <text evidence="2">Belongs to the actin-binding proteins ADF family. Twinfilin subfamily.</text>
</comment>
<keyword evidence="4" id="KW-0677">Repeat</keyword>
<dbReference type="AlphaFoldDB" id="A0AAD5SRG4"/>
<feature type="signal peptide" evidence="8">
    <location>
        <begin position="1"/>
        <end position="18"/>
    </location>
</feature>
<dbReference type="PROSITE" id="PS51263">
    <property type="entry name" value="ADF_H"/>
    <property type="match status" value="2"/>
</dbReference>
<dbReference type="GO" id="GO:0005737">
    <property type="term" value="C:cytoplasm"/>
    <property type="evidence" value="ECO:0007669"/>
    <property type="project" value="TreeGrafter"/>
</dbReference>
<dbReference type="InterPro" id="IPR029006">
    <property type="entry name" value="ADF-H/Gelsolin-like_dom_sf"/>
</dbReference>
<evidence type="ECO:0000256" key="7">
    <source>
        <dbReference type="ARBA" id="ARBA00038532"/>
    </source>
</evidence>
<evidence type="ECO:0000313" key="11">
    <source>
        <dbReference type="Proteomes" id="UP001211907"/>
    </source>
</evidence>
<dbReference type="SUPFAM" id="SSF55753">
    <property type="entry name" value="Actin depolymerizing proteins"/>
    <property type="match status" value="2"/>
</dbReference>
<proteinExistence type="inferred from homology"/>
<keyword evidence="6" id="KW-0206">Cytoskeleton</keyword>
<protein>
    <submittedName>
        <fullName evidence="10">Twinfilin-1</fullName>
    </submittedName>
</protein>
<dbReference type="PANTHER" id="PTHR13759:SF1">
    <property type="entry name" value="TWINFILIN"/>
    <property type="match status" value="1"/>
</dbReference>
<keyword evidence="5" id="KW-0009">Actin-binding</keyword>
<evidence type="ECO:0000256" key="4">
    <source>
        <dbReference type="ARBA" id="ARBA00022737"/>
    </source>
</evidence>
<keyword evidence="3" id="KW-0963">Cytoplasm</keyword>
<dbReference type="Proteomes" id="UP001211907">
    <property type="component" value="Unassembled WGS sequence"/>
</dbReference>
<sequence>MALSGGLTVALALVDAFAAANNSENEEVRGLRVEVVDNNTALAATGSLPATANFAADFVALVPALLDRPCFVLVRLPRSETGAGAGAGAATLLDVPDSALVRTKMLYAASKAALVRGLESVGDAQIVDTLHATSLADLTLDAYHAHTKAKLAHAPLSAKEQEARDLARAHAEDAAAIGSSARRDLAFASLKDNQRANFGFAFTDDANAAITSLASQTNSELNLVILSIESVSETIFLVANERAASPDSIASFVPDPNSPFFVFYQYSLDPSNDALVLFFYVCPPSSKVKARMLFSSSRAAALDHVESTLGVPIAKK</sequence>
<accession>A0AAD5SRG4</accession>
<dbReference type="PANTHER" id="PTHR13759">
    <property type="entry name" value="TWINFILIN"/>
    <property type="match status" value="1"/>
</dbReference>